<protein>
    <recommendedName>
        <fullName evidence="4">DUF4386 family protein</fullName>
    </recommendedName>
</protein>
<evidence type="ECO:0000256" key="1">
    <source>
        <dbReference type="SAM" id="Phobius"/>
    </source>
</evidence>
<evidence type="ECO:0000313" key="3">
    <source>
        <dbReference type="Proteomes" id="UP000219612"/>
    </source>
</evidence>
<evidence type="ECO:0000313" key="2">
    <source>
        <dbReference type="EMBL" id="SNY55446.1"/>
    </source>
</evidence>
<feature type="transmembrane region" description="Helical" evidence="1">
    <location>
        <begin position="172"/>
        <end position="191"/>
    </location>
</feature>
<feature type="transmembrane region" description="Helical" evidence="1">
    <location>
        <begin position="197"/>
        <end position="216"/>
    </location>
</feature>
<keyword evidence="1" id="KW-1133">Transmembrane helix</keyword>
<sequence>MTTDLSVHDRTWSRLERATGAVGLTSIVLIFVAVIPIGDGEPRNQATVEEAARYYREAGEAWRELAFGLFPVSLMVFLWFAAGLSLVLRRVEPGPPWRSTVALMSGVLLVAFGMVDTSSVAAAHRGDLIDPVLAAYAWDVGIFGFANAWLALGSFALASGLAARAGGFLPRWLAWLGIVSGALLVPARFMWSWEAVWIVPYLAMWVWMIITCVLLMRRRGASAER</sequence>
<name>A0A285J7X7_9ACTN</name>
<keyword evidence="1" id="KW-0812">Transmembrane</keyword>
<feature type="transmembrane region" description="Helical" evidence="1">
    <location>
        <begin position="21"/>
        <end position="38"/>
    </location>
</feature>
<keyword evidence="3" id="KW-1185">Reference proteome</keyword>
<dbReference type="RefSeq" id="WP_143235008.1">
    <property type="nucleotide sequence ID" value="NZ_OBDY01000016.1"/>
</dbReference>
<dbReference type="Proteomes" id="UP000219612">
    <property type="component" value="Unassembled WGS sequence"/>
</dbReference>
<feature type="transmembrane region" description="Helical" evidence="1">
    <location>
        <begin position="65"/>
        <end position="88"/>
    </location>
</feature>
<reference evidence="2 3" key="1">
    <citation type="submission" date="2017-09" db="EMBL/GenBank/DDBJ databases">
        <authorList>
            <person name="Ehlers B."/>
            <person name="Leendertz F.H."/>
        </authorList>
    </citation>
    <scope>NUCLEOTIDE SEQUENCE [LARGE SCALE GENOMIC DNA]</scope>
    <source>
        <strain evidence="2 3">CGMCC 4.6857</strain>
    </source>
</reference>
<dbReference type="OrthoDB" id="5007402at2"/>
<dbReference type="AlphaFoldDB" id="A0A285J7X7"/>
<keyword evidence="1" id="KW-0472">Membrane</keyword>
<proteinExistence type="predicted"/>
<gene>
    <name evidence="2" type="ORF">SAMN05421748_116143</name>
</gene>
<feature type="transmembrane region" description="Helical" evidence="1">
    <location>
        <begin position="100"/>
        <end position="123"/>
    </location>
</feature>
<evidence type="ECO:0008006" key="4">
    <source>
        <dbReference type="Google" id="ProtNLM"/>
    </source>
</evidence>
<feature type="transmembrane region" description="Helical" evidence="1">
    <location>
        <begin position="135"/>
        <end position="160"/>
    </location>
</feature>
<organism evidence="2 3">
    <name type="scientific">Paractinoplanes atraurantiacus</name>
    <dbReference type="NCBI Taxonomy" id="1036182"/>
    <lineage>
        <taxon>Bacteria</taxon>
        <taxon>Bacillati</taxon>
        <taxon>Actinomycetota</taxon>
        <taxon>Actinomycetes</taxon>
        <taxon>Micromonosporales</taxon>
        <taxon>Micromonosporaceae</taxon>
        <taxon>Paractinoplanes</taxon>
    </lineage>
</organism>
<dbReference type="EMBL" id="OBDY01000016">
    <property type="protein sequence ID" value="SNY55446.1"/>
    <property type="molecule type" value="Genomic_DNA"/>
</dbReference>
<accession>A0A285J7X7</accession>